<dbReference type="Gene3D" id="3.40.1400.10">
    <property type="entry name" value="Sugar-phosphate isomerase, RpiB/LacA/LacB"/>
    <property type="match status" value="1"/>
</dbReference>
<protein>
    <recommendedName>
        <fullName evidence="4">Ribose-5-phosphate isomerase</fullName>
    </recommendedName>
</protein>
<reference evidence="2 3" key="1">
    <citation type="journal article" date="2016" name="Nat. Commun.">
        <title>Thousands of microbial genomes shed light on interconnected biogeochemical processes in an aquifer system.</title>
        <authorList>
            <person name="Anantharaman K."/>
            <person name="Brown C.T."/>
            <person name="Hug L.A."/>
            <person name="Sharon I."/>
            <person name="Castelle C.J."/>
            <person name="Probst A.J."/>
            <person name="Thomas B.C."/>
            <person name="Singh A."/>
            <person name="Wilkins M.J."/>
            <person name="Karaoz U."/>
            <person name="Brodie E.L."/>
            <person name="Williams K.H."/>
            <person name="Hubbard S.S."/>
            <person name="Banfield J.F."/>
        </authorList>
    </citation>
    <scope>NUCLEOTIDE SEQUENCE [LARGE SCALE GENOMIC DNA]</scope>
</reference>
<proteinExistence type="inferred from homology"/>
<comment type="similarity">
    <text evidence="1">Belongs to the LacAB/RpiB family.</text>
</comment>
<evidence type="ECO:0000313" key="2">
    <source>
        <dbReference type="EMBL" id="OGL77878.1"/>
    </source>
</evidence>
<dbReference type="GO" id="GO:0009052">
    <property type="term" value="P:pentose-phosphate shunt, non-oxidative branch"/>
    <property type="evidence" value="ECO:0007669"/>
    <property type="project" value="TreeGrafter"/>
</dbReference>
<evidence type="ECO:0000256" key="1">
    <source>
        <dbReference type="ARBA" id="ARBA00008754"/>
    </source>
</evidence>
<dbReference type="InterPro" id="IPR036569">
    <property type="entry name" value="RpiB_LacA_LacB_sf"/>
</dbReference>
<dbReference type="PIRSF" id="PIRSF005384">
    <property type="entry name" value="RpiB_LacA_B"/>
    <property type="match status" value="1"/>
</dbReference>
<dbReference type="GO" id="GO:0004751">
    <property type="term" value="F:ribose-5-phosphate isomerase activity"/>
    <property type="evidence" value="ECO:0007669"/>
    <property type="project" value="TreeGrafter"/>
</dbReference>
<sequence>MEKSLRTIVIGADHRGLQLKDDVKRSLSEWGYLVDDRGAHTYDAEDDHPDAALAVGEKVREQEGGTGILVCGSGVGIAIAANKMAGIRAGMALTPEQAESARKDSDANILVLAADYLTAAQARRVAKAFLETAFQPKERYVRRLRKIKKMEQLRSSKS</sequence>
<organism evidence="2 3">
    <name type="scientific">Candidatus Uhrbacteria bacterium RIFCSPHIGHO2_12_FULL_54_23</name>
    <dbReference type="NCBI Taxonomy" id="1802397"/>
    <lineage>
        <taxon>Bacteria</taxon>
        <taxon>Candidatus Uhriibacteriota</taxon>
    </lineage>
</organism>
<dbReference type="NCBIfam" id="TIGR00689">
    <property type="entry name" value="rpiB_lacA_lacB"/>
    <property type="match status" value="1"/>
</dbReference>
<dbReference type="PANTHER" id="PTHR30345:SF0">
    <property type="entry name" value="DNA DAMAGE-REPAIR_TOLERATION PROTEIN DRT102"/>
    <property type="match status" value="1"/>
</dbReference>
<evidence type="ECO:0008006" key="4">
    <source>
        <dbReference type="Google" id="ProtNLM"/>
    </source>
</evidence>
<dbReference type="InterPro" id="IPR003500">
    <property type="entry name" value="RpiB_LacA_LacB"/>
</dbReference>
<dbReference type="Proteomes" id="UP000176604">
    <property type="component" value="Unassembled WGS sequence"/>
</dbReference>
<dbReference type="GO" id="GO:0019316">
    <property type="term" value="P:D-allose catabolic process"/>
    <property type="evidence" value="ECO:0007669"/>
    <property type="project" value="TreeGrafter"/>
</dbReference>
<dbReference type="SUPFAM" id="SSF89623">
    <property type="entry name" value="Ribose/Galactose isomerase RpiB/AlsB"/>
    <property type="match status" value="1"/>
</dbReference>
<accession>A0A1F7UJH7</accession>
<comment type="caution">
    <text evidence="2">The sequence shown here is derived from an EMBL/GenBank/DDBJ whole genome shotgun (WGS) entry which is preliminary data.</text>
</comment>
<gene>
    <name evidence="2" type="ORF">A3J43_02860</name>
</gene>
<dbReference type="STRING" id="1802397.A3J43_02860"/>
<dbReference type="Pfam" id="PF02502">
    <property type="entry name" value="LacAB_rpiB"/>
    <property type="match status" value="1"/>
</dbReference>
<dbReference type="NCBIfam" id="NF004051">
    <property type="entry name" value="PRK05571.1"/>
    <property type="match status" value="1"/>
</dbReference>
<dbReference type="EMBL" id="MGEF01000049">
    <property type="protein sequence ID" value="OGL77878.1"/>
    <property type="molecule type" value="Genomic_DNA"/>
</dbReference>
<dbReference type="PANTHER" id="PTHR30345">
    <property type="entry name" value="RIBOSE-5-PHOSPHATE ISOMERASE B"/>
    <property type="match status" value="1"/>
</dbReference>
<evidence type="ECO:0000313" key="3">
    <source>
        <dbReference type="Proteomes" id="UP000176604"/>
    </source>
</evidence>
<dbReference type="AlphaFoldDB" id="A0A1F7UJH7"/>
<name>A0A1F7UJH7_9BACT</name>